<proteinExistence type="predicted"/>
<dbReference type="AlphaFoldDB" id="A0A833Z1C6"/>
<comment type="caution">
    <text evidence="2">The sequence shown here is derived from an EMBL/GenBank/DDBJ whole genome shotgun (WGS) entry which is preliminary data.</text>
</comment>
<evidence type="ECO:0000313" key="2">
    <source>
        <dbReference type="EMBL" id="KAF6088293.1"/>
    </source>
</evidence>
<dbReference type="EMBL" id="JABVXQ010000010">
    <property type="protein sequence ID" value="KAF6088293.1"/>
    <property type="molecule type" value="Genomic_DNA"/>
</dbReference>
<feature type="region of interest" description="Disordered" evidence="1">
    <location>
        <begin position="50"/>
        <end position="69"/>
    </location>
</feature>
<evidence type="ECO:0000256" key="1">
    <source>
        <dbReference type="SAM" id="MobiDB-lite"/>
    </source>
</evidence>
<organism evidence="2 3">
    <name type="scientific">Phyllostomus discolor</name>
    <name type="common">pale spear-nosed bat</name>
    <dbReference type="NCBI Taxonomy" id="89673"/>
    <lineage>
        <taxon>Eukaryota</taxon>
        <taxon>Metazoa</taxon>
        <taxon>Chordata</taxon>
        <taxon>Craniata</taxon>
        <taxon>Vertebrata</taxon>
        <taxon>Euteleostomi</taxon>
        <taxon>Mammalia</taxon>
        <taxon>Eutheria</taxon>
        <taxon>Laurasiatheria</taxon>
        <taxon>Chiroptera</taxon>
        <taxon>Yangochiroptera</taxon>
        <taxon>Phyllostomidae</taxon>
        <taxon>Phyllostominae</taxon>
        <taxon>Phyllostomus</taxon>
    </lineage>
</organism>
<name>A0A833Z1C6_9CHIR</name>
<evidence type="ECO:0000313" key="3">
    <source>
        <dbReference type="Proteomes" id="UP000664940"/>
    </source>
</evidence>
<sequence>MGPLRIHLVCGTSQPRDMLSSSWGRKTGHFHTNEAFPSERVSGVVTAPLRLKKSKRQSHGEGPSHARGRHLPQLPFLVAPCSLRHPLTHPFLCIHCPGVGPMLHLRPQAAAGFDLWLKHSLAVQSWVISPLRNCFHIFTCKMGWF</sequence>
<protein>
    <submittedName>
        <fullName evidence="2">Uncharacterized protein</fullName>
    </submittedName>
</protein>
<dbReference type="Proteomes" id="UP000664940">
    <property type="component" value="Unassembled WGS sequence"/>
</dbReference>
<gene>
    <name evidence="2" type="ORF">HJG60_008149</name>
</gene>
<accession>A0A833Z1C6</accession>
<reference evidence="2 3" key="1">
    <citation type="journal article" date="2020" name="Nature">
        <title>Six reference-quality genomes reveal evolution of bat adaptations.</title>
        <authorList>
            <person name="Jebb D."/>
            <person name="Huang Z."/>
            <person name="Pippel M."/>
            <person name="Hughes G.M."/>
            <person name="Lavrichenko K."/>
            <person name="Devanna P."/>
            <person name="Winkler S."/>
            <person name="Jermiin L.S."/>
            <person name="Skirmuntt E.C."/>
            <person name="Katzourakis A."/>
            <person name="Burkitt-Gray L."/>
            <person name="Ray D.A."/>
            <person name="Sullivan K.A.M."/>
            <person name="Roscito J.G."/>
            <person name="Kirilenko B.M."/>
            <person name="Davalos L.M."/>
            <person name="Corthals A.P."/>
            <person name="Power M.L."/>
            <person name="Jones G."/>
            <person name="Ransome R.D."/>
            <person name="Dechmann D.K.N."/>
            <person name="Locatelli A.G."/>
            <person name="Puechmaille S.J."/>
            <person name="Fedrigo O."/>
            <person name="Jarvis E.D."/>
            <person name="Hiller M."/>
            <person name="Vernes S.C."/>
            <person name="Myers E.W."/>
            <person name="Teeling E.C."/>
        </authorList>
    </citation>
    <scope>NUCLEOTIDE SEQUENCE [LARGE SCALE GENOMIC DNA]</scope>
    <source>
        <strain evidence="2">Bat1K_MPI-CBG_1</strain>
    </source>
</reference>